<evidence type="ECO:0000313" key="3">
    <source>
        <dbReference type="Proteomes" id="UP000275348"/>
    </source>
</evidence>
<dbReference type="EMBL" id="RDOJ01000002">
    <property type="protein sequence ID" value="RLZ12195.1"/>
    <property type="molecule type" value="Genomic_DNA"/>
</dbReference>
<reference evidence="2 3" key="1">
    <citation type="submission" date="2018-10" db="EMBL/GenBank/DDBJ databases">
        <authorList>
            <person name="Chen X."/>
        </authorList>
    </citation>
    <scope>NUCLEOTIDE SEQUENCE [LARGE SCALE GENOMIC DNA]</scope>
    <source>
        <strain evidence="2 3">YIM 102668</strain>
    </source>
</reference>
<protein>
    <recommendedName>
        <fullName evidence="4">DUF4349 domain-containing protein</fullName>
    </recommendedName>
</protein>
<organism evidence="2 3">
    <name type="scientific">Faecalibacter macacae</name>
    <dbReference type="NCBI Taxonomy" id="1859289"/>
    <lineage>
        <taxon>Bacteria</taxon>
        <taxon>Pseudomonadati</taxon>
        <taxon>Bacteroidota</taxon>
        <taxon>Flavobacteriia</taxon>
        <taxon>Flavobacteriales</taxon>
        <taxon>Weeksellaceae</taxon>
        <taxon>Faecalibacter</taxon>
    </lineage>
</organism>
<sequence length="270" mass="30565">MKKIILSTVIAFYLIGCKQAERVEVVTEDVADYSESNSINPEVEGKVFKSNAAVKMQVSDAFKIGSEIEDNAVINKGFILSNQFYTQVLDSENVKVSDQTLKMMDKIEKHNTVVLKVPVNNLRSHLKFSLDKGLIINSIEIENEELTFQKNENDLQLSENDKLKASEKVQEKVTKAILADNIKYASISYELTQAPSIITYEAERTDLDIYQELNLALELKSALKDGVYAFKKILIFIVQLLPTILAIGVVVLLFKYAKKIFKNYRNNKTV</sequence>
<gene>
    <name evidence="2" type="ORF">EAH69_01330</name>
</gene>
<keyword evidence="1" id="KW-1133">Transmembrane helix</keyword>
<proteinExistence type="predicted"/>
<evidence type="ECO:0000313" key="2">
    <source>
        <dbReference type="EMBL" id="RLZ12195.1"/>
    </source>
</evidence>
<dbReference type="RefSeq" id="WP_121933408.1">
    <property type="nucleotide sequence ID" value="NZ_RDOJ01000002.1"/>
</dbReference>
<name>A0A3L9MHM1_9FLAO</name>
<dbReference type="OrthoDB" id="1425458at2"/>
<keyword evidence="1" id="KW-0812">Transmembrane</keyword>
<dbReference type="AlphaFoldDB" id="A0A3L9MHM1"/>
<accession>A0A3L9MHM1</accession>
<feature type="transmembrane region" description="Helical" evidence="1">
    <location>
        <begin position="233"/>
        <end position="254"/>
    </location>
</feature>
<keyword evidence="1" id="KW-0472">Membrane</keyword>
<comment type="caution">
    <text evidence="2">The sequence shown here is derived from an EMBL/GenBank/DDBJ whole genome shotgun (WGS) entry which is preliminary data.</text>
</comment>
<evidence type="ECO:0000256" key="1">
    <source>
        <dbReference type="SAM" id="Phobius"/>
    </source>
</evidence>
<keyword evidence="3" id="KW-1185">Reference proteome</keyword>
<dbReference type="Proteomes" id="UP000275348">
    <property type="component" value="Unassembled WGS sequence"/>
</dbReference>
<evidence type="ECO:0008006" key="4">
    <source>
        <dbReference type="Google" id="ProtNLM"/>
    </source>
</evidence>